<evidence type="ECO:0000256" key="1">
    <source>
        <dbReference type="SAM" id="Coils"/>
    </source>
</evidence>
<gene>
    <name evidence="2" type="ORF">Tci_660709</name>
</gene>
<proteinExistence type="predicted"/>
<sequence length="204" mass="22796">MEHLVVGEVEVEVMVVVPEGRIIAEIDQDADVVLEDVKEVADVVNEVHVEEIDVVTTAKLITKVVTAASETITAASANITAAEAQVPAATTAVTLAVARDPAVKRYQVLKRKPQIKAQARKNMMVYLKNVVGFKMDYFKGMSYDDIRPIFEARFNSSVAFLLKTKEHIEKDENKALKRLNETLAERVAKRQKLDKEVAELKRHI</sequence>
<name>A0A699KDQ0_TANCI</name>
<protein>
    <submittedName>
        <fullName evidence="2">Uncharacterized protein</fullName>
    </submittedName>
</protein>
<reference evidence="2" key="1">
    <citation type="journal article" date="2019" name="Sci. Rep.">
        <title>Draft genome of Tanacetum cinerariifolium, the natural source of mosquito coil.</title>
        <authorList>
            <person name="Yamashiro T."/>
            <person name="Shiraishi A."/>
            <person name="Satake H."/>
            <person name="Nakayama K."/>
        </authorList>
    </citation>
    <scope>NUCLEOTIDE SEQUENCE</scope>
</reference>
<organism evidence="2">
    <name type="scientific">Tanacetum cinerariifolium</name>
    <name type="common">Dalmatian daisy</name>
    <name type="synonym">Chrysanthemum cinerariifolium</name>
    <dbReference type="NCBI Taxonomy" id="118510"/>
    <lineage>
        <taxon>Eukaryota</taxon>
        <taxon>Viridiplantae</taxon>
        <taxon>Streptophyta</taxon>
        <taxon>Embryophyta</taxon>
        <taxon>Tracheophyta</taxon>
        <taxon>Spermatophyta</taxon>
        <taxon>Magnoliopsida</taxon>
        <taxon>eudicotyledons</taxon>
        <taxon>Gunneridae</taxon>
        <taxon>Pentapetalae</taxon>
        <taxon>asterids</taxon>
        <taxon>campanulids</taxon>
        <taxon>Asterales</taxon>
        <taxon>Asteraceae</taxon>
        <taxon>Asteroideae</taxon>
        <taxon>Anthemideae</taxon>
        <taxon>Anthemidinae</taxon>
        <taxon>Tanacetum</taxon>
    </lineage>
</organism>
<evidence type="ECO:0000313" key="2">
    <source>
        <dbReference type="EMBL" id="GFA88737.1"/>
    </source>
</evidence>
<dbReference type="AlphaFoldDB" id="A0A699KDQ0"/>
<accession>A0A699KDQ0</accession>
<feature type="coiled-coil region" evidence="1">
    <location>
        <begin position="176"/>
        <end position="203"/>
    </location>
</feature>
<dbReference type="EMBL" id="BKCJ010507674">
    <property type="protein sequence ID" value="GFA88737.1"/>
    <property type="molecule type" value="Genomic_DNA"/>
</dbReference>
<comment type="caution">
    <text evidence="2">The sequence shown here is derived from an EMBL/GenBank/DDBJ whole genome shotgun (WGS) entry which is preliminary data.</text>
</comment>
<keyword evidence="1" id="KW-0175">Coiled coil</keyword>